<proteinExistence type="predicted"/>
<organism evidence="1">
    <name type="scientific">Arundo donax</name>
    <name type="common">Giant reed</name>
    <name type="synonym">Donax arundinaceus</name>
    <dbReference type="NCBI Taxonomy" id="35708"/>
    <lineage>
        <taxon>Eukaryota</taxon>
        <taxon>Viridiplantae</taxon>
        <taxon>Streptophyta</taxon>
        <taxon>Embryophyta</taxon>
        <taxon>Tracheophyta</taxon>
        <taxon>Spermatophyta</taxon>
        <taxon>Magnoliopsida</taxon>
        <taxon>Liliopsida</taxon>
        <taxon>Poales</taxon>
        <taxon>Poaceae</taxon>
        <taxon>PACMAD clade</taxon>
        <taxon>Arundinoideae</taxon>
        <taxon>Arundineae</taxon>
        <taxon>Arundo</taxon>
    </lineage>
</organism>
<dbReference type="AlphaFoldDB" id="A0A0A8Z292"/>
<dbReference type="EMBL" id="GBRH01264974">
    <property type="protein sequence ID" value="JAD32921.1"/>
    <property type="molecule type" value="Transcribed_RNA"/>
</dbReference>
<evidence type="ECO:0000313" key="1">
    <source>
        <dbReference type="EMBL" id="JAD32921.1"/>
    </source>
</evidence>
<accession>A0A0A8Z292</accession>
<protein>
    <submittedName>
        <fullName evidence="1">Uncharacterized protein</fullName>
    </submittedName>
</protein>
<sequence>MWCFGADKTTWVYFVILESPTTLVSAVVCPWVAKLVLQQTYCVCSFFQRWI</sequence>
<name>A0A0A8Z292_ARUDO</name>
<reference evidence="1" key="2">
    <citation type="journal article" date="2015" name="Data Brief">
        <title>Shoot transcriptome of the giant reed, Arundo donax.</title>
        <authorList>
            <person name="Barrero R.A."/>
            <person name="Guerrero F.D."/>
            <person name="Moolhuijzen P."/>
            <person name="Goolsby J.A."/>
            <person name="Tidwell J."/>
            <person name="Bellgard S.E."/>
            <person name="Bellgard M.I."/>
        </authorList>
    </citation>
    <scope>NUCLEOTIDE SEQUENCE</scope>
    <source>
        <tissue evidence="1">Shoot tissue taken approximately 20 cm above the soil surface</tissue>
    </source>
</reference>
<reference evidence="1" key="1">
    <citation type="submission" date="2014-09" db="EMBL/GenBank/DDBJ databases">
        <authorList>
            <person name="Magalhaes I.L.F."/>
            <person name="Oliveira U."/>
            <person name="Santos F.R."/>
            <person name="Vidigal T.H.D.A."/>
            <person name="Brescovit A.D."/>
            <person name="Santos A.J."/>
        </authorList>
    </citation>
    <scope>NUCLEOTIDE SEQUENCE</scope>
    <source>
        <tissue evidence="1">Shoot tissue taken approximately 20 cm above the soil surface</tissue>
    </source>
</reference>